<keyword evidence="6" id="KW-0067">ATP-binding</keyword>
<dbReference type="eggNOG" id="KOG1033">
    <property type="taxonomic scope" value="Eukaryota"/>
</dbReference>
<reference evidence="12" key="1">
    <citation type="submission" date="2006-10" db="EMBL/GenBank/DDBJ databases">
        <authorList>
            <person name="Amadeo P."/>
            <person name="Zhao Q."/>
            <person name="Wortman J."/>
            <person name="Fraser-Liggett C."/>
            <person name="Carlton J."/>
        </authorList>
    </citation>
    <scope>NUCLEOTIDE SEQUENCE</scope>
    <source>
        <strain evidence="12">G3</strain>
    </source>
</reference>
<evidence type="ECO:0000313" key="13">
    <source>
        <dbReference type="Proteomes" id="UP000001542"/>
    </source>
</evidence>
<dbReference type="EMBL" id="DS113745">
    <property type="protein sequence ID" value="EAX96750.1"/>
    <property type="molecule type" value="Genomic_DNA"/>
</dbReference>
<dbReference type="InterPro" id="IPR050339">
    <property type="entry name" value="CC_SR_Kinase"/>
</dbReference>
<evidence type="ECO:0000256" key="4">
    <source>
        <dbReference type="ARBA" id="ARBA00022741"/>
    </source>
</evidence>
<dbReference type="KEGG" id="tva:4754524"/>
<dbReference type="Proteomes" id="UP000001542">
    <property type="component" value="Unassembled WGS sequence"/>
</dbReference>
<dbReference type="GO" id="GO:0004694">
    <property type="term" value="F:eukaryotic translation initiation factor 2alpha kinase activity"/>
    <property type="evidence" value="ECO:0000318"/>
    <property type="project" value="GO_Central"/>
</dbReference>
<keyword evidence="3" id="KW-0808">Transferase</keyword>
<dbReference type="PANTHER" id="PTHR11042:SF160">
    <property type="entry name" value="EUKARYOTIC TRANSLATION INITIATION FACTOR 2-ALPHA KINASE 1"/>
    <property type="match status" value="1"/>
</dbReference>
<evidence type="ECO:0000256" key="9">
    <source>
        <dbReference type="ARBA" id="ARBA00048659"/>
    </source>
</evidence>
<comment type="catalytic activity">
    <reaction evidence="9">
        <text>L-threonyl-[protein] + ATP = O-phospho-L-threonyl-[protein] + ADP + H(+)</text>
        <dbReference type="Rhea" id="RHEA:46608"/>
        <dbReference type="Rhea" id="RHEA-COMP:11060"/>
        <dbReference type="Rhea" id="RHEA-COMP:11605"/>
        <dbReference type="ChEBI" id="CHEBI:15378"/>
        <dbReference type="ChEBI" id="CHEBI:30013"/>
        <dbReference type="ChEBI" id="CHEBI:30616"/>
        <dbReference type="ChEBI" id="CHEBI:61977"/>
        <dbReference type="ChEBI" id="CHEBI:456216"/>
        <dbReference type="EC" id="2.7.11.1"/>
    </reaction>
    <physiologicalReaction direction="left-to-right" evidence="9">
        <dbReference type="Rhea" id="RHEA:46609"/>
    </physiologicalReaction>
</comment>
<keyword evidence="5 12" id="KW-0418">Kinase</keyword>
<reference evidence="12" key="2">
    <citation type="journal article" date="2007" name="Science">
        <title>Draft genome sequence of the sexually transmitted pathogen Trichomonas vaginalis.</title>
        <authorList>
            <person name="Carlton J.M."/>
            <person name="Hirt R.P."/>
            <person name="Silva J.C."/>
            <person name="Delcher A.L."/>
            <person name="Schatz M."/>
            <person name="Zhao Q."/>
            <person name="Wortman J.R."/>
            <person name="Bidwell S.L."/>
            <person name="Alsmark U.C.M."/>
            <person name="Besteiro S."/>
            <person name="Sicheritz-Ponten T."/>
            <person name="Noel C.J."/>
            <person name="Dacks J.B."/>
            <person name="Foster P.G."/>
            <person name="Simillion C."/>
            <person name="Van de Peer Y."/>
            <person name="Miranda-Saavedra D."/>
            <person name="Barton G.J."/>
            <person name="Westrop G.D."/>
            <person name="Mueller S."/>
            <person name="Dessi D."/>
            <person name="Fiori P.L."/>
            <person name="Ren Q."/>
            <person name="Paulsen I."/>
            <person name="Zhang H."/>
            <person name="Bastida-Corcuera F.D."/>
            <person name="Simoes-Barbosa A."/>
            <person name="Brown M.T."/>
            <person name="Hayes R.D."/>
            <person name="Mukherjee M."/>
            <person name="Okumura C.Y."/>
            <person name="Schneider R."/>
            <person name="Smith A.J."/>
            <person name="Vanacova S."/>
            <person name="Villalvazo M."/>
            <person name="Haas B.J."/>
            <person name="Pertea M."/>
            <person name="Feldblyum T.V."/>
            <person name="Utterback T.R."/>
            <person name="Shu C.L."/>
            <person name="Osoegawa K."/>
            <person name="de Jong P.J."/>
            <person name="Hrdy I."/>
            <person name="Horvathova L."/>
            <person name="Zubacova Z."/>
            <person name="Dolezal P."/>
            <person name="Malik S.B."/>
            <person name="Logsdon J.M. Jr."/>
            <person name="Henze K."/>
            <person name="Gupta A."/>
            <person name="Wang C.C."/>
            <person name="Dunne R.L."/>
            <person name="Upcroft J.A."/>
            <person name="Upcroft P."/>
            <person name="White O."/>
            <person name="Salzberg S.L."/>
            <person name="Tang P."/>
            <person name="Chiu C.-H."/>
            <person name="Lee Y.-S."/>
            <person name="Embley T.M."/>
            <person name="Coombs G.H."/>
            <person name="Mottram J.C."/>
            <person name="Tachezy J."/>
            <person name="Fraser-Liggett C.M."/>
            <person name="Johnson P.J."/>
        </authorList>
    </citation>
    <scope>NUCLEOTIDE SEQUENCE [LARGE SCALE GENOMIC DNA]</scope>
    <source>
        <strain evidence="12">G3</strain>
    </source>
</reference>
<proteinExistence type="inferred from homology"/>
<dbReference type="FunFam" id="1.10.510.10:FF:001590">
    <property type="entry name" value="STE family protein kinase"/>
    <property type="match status" value="1"/>
</dbReference>
<dbReference type="Gene3D" id="3.30.200.20">
    <property type="entry name" value="Phosphorylase Kinase, domain 1"/>
    <property type="match status" value="1"/>
</dbReference>
<protein>
    <recommendedName>
        <fullName evidence="1">non-specific serine/threonine protein kinase</fullName>
        <ecNumber evidence="1">2.7.11.1</ecNumber>
    </recommendedName>
</protein>
<accession>A2FEB0</accession>
<keyword evidence="2" id="KW-0723">Serine/threonine-protein kinase</keyword>
<evidence type="ECO:0000256" key="3">
    <source>
        <dbReference type="ARBA" id="ARBA00022679"/>
    </source>
</evidence>
<dbReference type="PANTHER" id="PTHR11042">
    <property type="entry name" value="EUKARYOTIC TRANSLATION INITIATION FACTOR 2-ALPHA KINASE EIF2-ALPHA KINASE -RELATED"/>
    <property type="match status" value="1"/>
</dbReference>
<dbReference type="SMR" id="A2FEB0"/>
<dbReference type="GO" id="GO:0005634">
    <property type="term" value="C:nucleus"/>
    <property type="evidence" value="ECO:0000318"/>
    <property type="project" value="GO_Central"/>
</dbReference>
<feature type="domain" description="Protein kinase" evidence="11">
    <location>
        <begin position="86"/>
        <end position="362"/>
    </location>
</feature>
<evidence type="ECO:0000256" key="5">
    <source>
        <dbReference type="ARBA" id="ARBA00022777"/>
    </source>
</evidence>
<dbReference type="OrthoDB" id="341578at2759"/>
<evidence type="ECO:0000259" key="11">
    <source>
        <dbReference type="PROSITE" id="PS50011"/>
    </source>
</evidence>
<evidence type="ECO:0000256" key="7">
    <source>
        <dbReference type="ARBA" id="ARBA00023193"/>
    </source>
</evidence>
<evidence type="ECO:0000256" key="1">
    <source>
        <dbReference type="ARBA" id="ARBA00012513"/>
    </source>
</evidence>
<dbReference type="PROSITE" id="PS50011">
    <property type="entry name" value="PROTEIN_KINASE_DOM"/>
    <property type="match status" value="1"/>
</dbReference>
<dbReference type="FunCoup" id="A2FEB0">
    <property type="interactions" value="109"/>
</dbReference>
<evidence type="ECO:0000256" key="2">
    <source>
        <dbReference type="ARBA" id="ARBA00022527"/>
    </source>
</evidence>
<evidence type="ECO:0000256" key="10">
    <source>
        <dbReference type="ARBA" id="ARBA00048977"/>
    </source>
</evidence>
<name>A2FEB0_TRIV3</name>
<dbReference type="VEuPathDB" id="TrichDB:TVAG_288500"/>
<dbReference type="Gene3D" id="1.10.510.10">
    <property type="entry name" value="Transferase(Phosphotransferase) domain 1"/>
    <property type="match status" value="1"/>
</dbReference>
<dbReference type="STRING" id="5722.A2FEB0"/>
<dbReference type="GO" id="GO:0005524">
    <property type="term" value="F:ATP binding"/>
    <property type="evidence" value="ECO:0007669"/>
    <property type="project" value="UniProtKB-KW"/>
</dbReference>
<dbReference type="Pfam" id="PF00069">
    <property type="entry name" value="Pkinase"/>
    <property type="match status" value="1"/>
</dbReference>
<keyword evidence="7" id="KW-0652">Protein synthesis inhibitor</keyword>
<keyword evidence="4" id="KW-0547">Nucleotide-binding</keyword>
<dbReference type="PROSITE" id="PS00108">
    <property type="entry name" value="PROTEIN_KINASE_ST"/>
    <property type="match status" value="1"/>
</dbReference>
<comment type="similarity">
    <text evidence="8">Belongs to the protein kinase superfamily. Ser/Thr protein kinase family. GCN2 subfamily.</text>
</comment>
<organism evidence="12 13">
    <name type="scientific">Trichomonas vaginalis (strain ATCC PRA-98 / G3)</name>
    <dbReference type="NCBI Taxonomy" id="412133"/>
    <lineage>
        <taxon>Eukaryota</taxon>
        <taxon>Metamonada</taxon>
        <taxon>Parabasalia</taxon>
        <taxon>Trichomonadida</taxon>
        <taxon>Trichomonadidae</taxon>
        <taxon>Trichomonas</taxon>
    </lineage>
</organism>
<dbReference type="SMART" id="SM00220">
    <property type="entry name" value="S_TKc"/>
    <property type="match status" value="1"/>
</dbReference>
<dbReference type="InterPro" id="IPR000719">
    <property type="entry name" value="Prot_kinase_dom"/>
</dbReference>
<sequence length="364" mass="41835">MTAASDCHCLLCNNMLVTNDFAARSQAEDGLRHLHEFCHLVSPESSEDLFKSLIQEMFKWQYMKKLKENIITATSGFFPSRFQREYQILEKIGEGLNCEVYSVLHLVDKHIYAVKKITIDYDPEECDSLFNETKIMAKINHKNVVRYYAPWVEFDISDSNILPIEYSEDHKGKISKRKGGKIHCSFYIQMELCSKMPVSKLCQSIEPISVLAKARDVAEGLAYIHQMGIVHRDIKPSNILIGMDGEPKIADFGISINTDSINEIAMESSTELYASPEHYDSTKISDKSDIYSLGLTMFDLFVRPKTKMEHIKTMVNLRKNRVFPDDFPDIPKLKELICHMIEEEPEDRPSAEEVIDFLSEIIDK</sequence>
<comment type="catalytic activity">
    <reaction evidence="10">
        <text>L-seryl-[protein] + ATP = O-phospho-L-seryl-[protein] + ADP + H(+)</text>
        <dbReference type="Rhea" id="RHEA:17989"/>
        <dbReference type="Rhea" id="RHEA-COMP:9863"/>
        <dbReference type="Rhea" id="RHEA-COMP:11604"/>
        <dbReference type="ChEBI" id="CHEBI:15378"/>
        <dbReference type="ChEBI" id="CHEBI:29999"/>
        <dbReference type="ChEBI" id="CHEBI:30616"/>
        <dbReference type="ChEBI" id="CHEBI:83421"/>
        <dbReference type="ChEBI" id="CHEBI:456216"/>
        <dbReference type="EC" id="2.7.11.1"/>
    </reaction>
    <physiologicalReaction direction="left-to-right" evidence="10">
        <dbReference type="Rhea" id="RHEA:17990"/>
    </physiologicalReaction>
</comment>
<dbReference type="InterPro" id="IPR011009">
    <property type="entry name" value="Kinase-like_dom_sf"/>
</dbReference>
<dbReference type="RefSeq" id="XP_001309680.1">
    <property type="nucleotide sequence ID" value="XM_001309679.1"/>
</dbReference>
<dbReference type="VEuPathDB" id="TrichDB:TVAGG3_0545790"/>
<dbReference type="GO" id="GO:0017148">
    <property type="term" value="P:negative regulation of translation"/>
    <property type="evidence" value="ECO:0007669"/>
    <property type="project" value="UniProtKB-KW"/>
</dbReference>
<evidence type="ECO:0000313" key="12">
    <source>
        <dbReference type="EMBL" id="EAX96750.1"/>
    </source>
</evidence>
<dbReference type="OMA" id="KELICHM"/>
<dbReference type="SUPFAM" id="SSF56112">
    <property type="entry name" value="Protein kinase-like (PK-like)"/>
    <property type="match status" value="1"/>
</dbReference>
<evidence type="ECO:0000256" key="6">
    <source>
        <dbReference type="ARBA" id="ARBA00022840"/>
    </source>
</evidence>
<gene>
    <name evidence="12" type="ORF">TVAG_288500</name>
</gene>
<dbReference type="FunFam" id="3.30.200.20:FF:001578">
    <property type="match status" value="1"/>
</dbReference>
<keyword evidence="13" id="KW-1185">Reference proteome</keyword>
<dbReference type="EC" id="2.7.11.1" evidence="1"/>
<evidence type="ECO:0000256" key="8">
    <source>
        <dbReference type="ARBA" id="ARBA00037982"/>
    </source>
</evidence>
<dbReference type="InParanoid" id="A2FEB0"/>
<dbReference type="GO" id="GO:0005737">
    <property type="term" value="C:cytoplasm"/>
    <property type="evidence" value="ECO:0000318"/>
    <property type="project" value="GO_Central"/>
</dbReference>
<dbReference type="InterPro" id="IPR008271">
    <property type="entry name" value="Ser/Thr_kinase_AS"/>
</dbReference>
<dbReference type="AlphaFoldDB" id="A2FEB0"/>